<proteinExistence type="predicted"/>
<protein>
    <recommendedName>
        <fullName evidence="2">M23ase beta-sheet core domain-containing protein</fullName>
    </recommendedName>
</protein>
<dbReference type="Pfam" id="PF01551">
    <property type="entry name" value="Peptidase_M23"/>
    <property type="match status" value="1"/>
</dbReference>
<dbReference type="Gene3D" id="2.70.70.10">
    <property type="entry name" value="Glucose Permease (Domain IIA)"/>
    <property type="match status" value="1"/>
</dbReference>
<dbReference type="SUPFAM" id="SSF51261">
    <property type="entry name" value="Duplicated hybrid motif"/>
    <property type="match status" value="1"/>
</dbReference>
<dbReference type="InterPro" id="IPR016047">
    <property type="entry name" value="M23ase_b-sheet_dom"/>
</dbReference>
<evidence type="ECO:0000313" key="3">
    <source>
        <dbReference type="EMBL" id="OGY24646.1"/>
    </source>
</evidence>
<keyword evidence="1" id="KW-0472">Membrane</keyword>
<keyword evidence="1" id="KW-0812">Transmembrane</keyword>
<evidence type="ECO:0000313" key="4">
    <source>
        <dbReference type="Proteomes" id="UP000177103"/>
    </source>
</evidence>
<feature type="transmembrane region" description="Helical" evidence="1">
    <location>
        <begin position="6"/>
        <end position="23"/>
    </location>
</feature>
<dbReference type="AlphaFoldDB" id="A0A1G1WAD3"/>
<dbReference type="CDD" id="cd12797">
    <property type="entry name" value="M23_peptidase"/>
    <property type="match status" value="1"/>
</dbReference>
<name>A0A1G1WAD3_9BACT</name>
<dbReference type="PANTHER" id="PTHR21666:SF270">
    <property type="entry name" value="MUREIN HYDROLASE ACTIVATOR ENVC"/>
    <property type="match status" value="1"/>
</dbReference>
<dbReference type="PANTHER" id="PTHR21666">
    <property type="entry name" value="PEPTIDASE-RELATED"/>
    <property type="match status" value="1"/>
</dbReference>
<evidence type="ECO:0000256" key="1">
    <source>
        <dbReference type="SAM" id="Phobius"/>
    </source>
</evidence>
<dbReference type="InterPro" id="IPR011055">
    <property type="entry name" value="Dup_hybrid_motif"/>
</dbReference>
<dbReference type="GO" id="GO:0004222">
    <property type="term" value="F:metalloendopeptidase activity"/>
    <property type="evidence" value="ECO:0007669"/>
    <property type="project" value="TreeGrafter"/>
</dbReference>
<sequence length="290" mass="32003">MDKRYWILIGLIILLAVAGIFVYQKYYKNNNSDGLSSSCGISNCHGLNIECGKPVELCTEMYQIADMCRQFAECEKKNGVCQQKANETFTKCKSCVESCIVNFPNNAEKQFSCESNCNPKNASQTQSQYALPVANFLTGQTKKVFGQYITPENSPIQPEKFTGYHTGVDIEQVQDNIDVPVYAISDGTIKFLGEVGGYGGVIIYEATIDNAPATILYGHIRLSSVTKKVGDTVAKGEKLAVLGTGYSSETDGERKHLHFAIHKGSQIVYLGYVQNQSQLSDWINPDDILK</sequence>
<dbReference type="EMBL" id="MHCQ01000018">
    <property type="protein sequence ID" value="OGY24646.1"/>
    <property type="molecule type" value="Genomic_DNA"/>
</dbReference>
<evidence type="ECO:0000259" key="2">
    <source>
        <dbReference type="Pfam" id="PF01551"/>
    </source>
</evidence>
<comment type="caution">
    <text evidence="3">The sequence shown here is derived from an EMBL/GenBank/DDBJ whole genome shotgun (WGS) entry which is preliminary data.</text>
</comment>
<organism evidence="3 4">
    <name type="scientific">Candidatus Woykebacteria bacterium RBG_13_40_7b</name>
    <dbReference type="NCBI Taxonomy" id="1802594"/>
    <lineage>
        <taxon>Bacteria</taxon>
        <taxon>Candidatus Woykeibacteriota</taxon>
    </lineage>
</organism>
<gene>
    <name evidence="3" type="ORF">A2Y57_00810</name>
</gene>
<accession>A0A1G1WAD3</accession>
<feature type="domain" description="M23ase beta-sheet core" evidence="2">
    <location>
        <begin position="164"/>
        <end position="266"/>
    </location>
</feature>
<reference evidence="3 4" key="1">
    <citation type="journal article" date="2016" name="Nat. Commun.">
        <title>Thousands of microbial genomes shed light on interconnected biogeochemical processes in an aquifer system.</title>
        <authorList>
            <person name="Anantharaman K."/>
            <person name="Brown C.T."/>
            <person name="Hug L.A."/>
            <person name="Sharon I."/>
            <person name="Castelle C.J."/>
            <person name="Probst A.J."/>
            <person name="Thomas B.C."/>
            <person name="Singh A."/>
            <person name="Wilkins M.J."/>
            <person name="Karaoz U."/>
            <person name="Brodie E.L."/>
            <person name="Williams K.H."/>
            <person name="Hubbard S.S."/>
            <person name="Banfield J.F."/>
        </authorList>
    </citation>
    <scope>NUCLEOTIDE SEQUENCE [LARGE SCALE GENOMIC DNA]</scope>
</reference>
<dbReference type="Proteomes" id="UP000177103">
    <property type="component" value="Unassembled WGS sequence"/>
</dbReference>
<dbReference type="InterPro" id="IPR050570">
    <property type="entry name" value="Cell_wall_metabolism_enzyme"/>
</dbReference>
<keyword evidence="1" id="KW-1133">Transmembrane helix</keyword>